<dbReference type="InterPro" id="IPR016181">
    <property type="entry name" value="Acyl_CoA_acyltransferase"/>
</dbReference>
<dbReference type="Proteomes" id="UP000186313">
    <property type="component" value="Unassembled WGS sequence"/>
</dbReference>
<sequence length="142" mass="16529">MRQLRIETLDPIKLPLITRLYKAHYPAGKAKSNELTIVGYLEQQLTTVVRFRPIEQYQLLTGMLVAPEWRQLGLGHQLLDHCQNTVCNELTYCFAYPHLESFYQHHGFMTIAPDELPNSLKQLYARYTGSGKSLIPMHYQHK</sequence>
<reference evidence="4 5" key="1">
    <citation type="submission" date="2016-09" db="EMBL/GenBank/DDBJ databases">
        <title>Genomic Taxonomy of the Vibrionaceae.</title>
        <authorList>
            <person name="Gonzalez-Castillo A."/>
            <person name="Gomez-Gil B."/>
            <person name="Enciso-Ibarra K."/>
        </authorList>
    </citation>
    <scope>NUCLEOTIDE SEQUENCE [LARGE SCALE GENOMIC DNA]</scope>
    <source>
        <strain evidence="4 5">CAIM 703</strain>
    </source>
</reference>
<organism evidence="4 5">
    <name type="scientific">Vibrio panuliri</name>
    <dbReference type="NCBI Taxonomy" id="1381081"/>
    <lineage>
        <taxon>Bacteria</taxon>
        <taxon>Pseudomonadati</taxon>
        <taxon>Pseudomonadota</taxon>
        <taxon>Gammaproteobacteria</taxon>
        <taxon>Vibrionales</taxon>
        <taxon>Vibrionaceae</taxon>
        <taxon>Vibrio</taxon>
    </lineage>
</organism>
<dbReference type="STRING" id="1381081.BIY22_13070"/>
<name>A0A1Q9HAL2_9VIBR</name>
<dbReference type="CDD" id="cd04301">
    <property type="entry name" value="NAT_SF"/>
    <property type="match status" value="1"/>
</dbReference>
<dbReference type="InterPro" id="IPR000182">
    <property type="entry name" value="GNAT_dom"/>
</dbReference>
<dbReference type="PROSITE" id="PS51186">
    <property type="entry name" value="GNAT"/>
    <property type="match status" value="1"/>
</dbReference>
<dbReference type="RefSeq" id="WP_075710705.1">
    <property type="nucleotide sequence ID" value="NZ_MJMJ01000044.1"/>
</dbReference>
<dbReference type="SUPFAM" id="SSF55729">
    <property type="entry name" value="Acyl-CoA N-acyltransferases (Nat)"/>
    <property type="match status" value="1"/>
</dbReference>
<proteinExistence type="predicted"/>
<dbReference type="Pfam" id="PF13508">
    <property type="entry name" value="Acetyltransf_7"/>
    <property type="match status" value="1"/>
</dbReference>
<dbReference type="PANTHER" id="PTHR43800:SF1">
    <property type="entry name" value="PEPTIDYL-LYSINE N-ACETYLTRANSFERASE YJAB"/>
    <property type="match status" value="1"/>
</dbReference>
<feature type="domain" description="N-acetyltransferase" evidence="3">
    <location>
        <begin position="1"/>
        <end position="130"/>
    </location>
</feature>
<protein>
    <submittedName>
        <fullName evidence="4">GNAT family N-acetyltransferase</fullName>
    </submittedName>
</protein>
<keyword evidence="1 4" id="KW-0808">Transferase</keyword>
<evidence type="ECO:0000256" key="2">
    <source>
        <dbReference type="ARBA" id="ARBA00023315"/>
    </source>
</evidence>
<dbReference type="OrthoDB" id="7845888at2"/>
<accession>A0A1Q9HAL2</accession>
<keyword evidence="2" id="KW-0012">Acyltransferase</keyword>
<evidence type="ECO:0000313" key="5">
    <source>
        <dbReference type="Proteomes" id="UP000186313"/>
    </source>
</evidence>
<dbReference type="PANTHER" id="PTHR43800">
    <property type="entry name" value="PEPTIDYL-LYSINE N-ACETYLTRANSFERASE YJAB"/>
    <property type="match status" value="1"/>
</dbReference>
<dbReference type="Gene3D" id="3.40.630.30">
    <property type="match status" value="1"/>
</dbReference>
<evidence type="ECO:0000259" key="3">
    <source>
        <dbReference type="PROSITE" id="PS51186"/>
    </source>
</evidence>
<gene>
    <name evidence="4" type="ORF">BIY22_13070</name>
</gene>
<evidence type="ECO:0000313" key="4">
    <source>
        <dbReference type="EMBL" id="OLQ86174.1"/>
    </source>
</evidence>
<comment type="caution">
    <text evidence="4">The sequence shown here is derived from an EMBL/GenBank/DDBJ whole genome shotgun (WGS) entry which is preliminary data.</text>
</comment>
<dbReference type="AlphaFoldDB" id="A0A1Q9HAL2"/>
<dbReference type="GO" id="GO:0016747">
    <property type="term" value="F:acyltransferase activity, transferring groups other than amino-acyl groups"/>
    <property type="evidence" value="ECO:0007669"/>
    <property type="project" value="InterPro"/>
</dbReference>
<dbReference type="EMBL" id="MJMJ01000044">
    <property type="protein sequence ID" value="OLQ86174.1"/>
    <property type="molecule type" value="Genomic_DNA"/>
</dbReference>
<evidence type="ECO:0000256" key="1">
    <source>
        <dbReference type="ARBA" id="ARBA00022679"/>
    </source>
</evidence>